<name>A0A6J5KXA0_9CAUD</name>
<keyword evidence="1" id="KW-0378">Hydrolase</keyword>
<dbReference type="GO" id="GO:0016787">
    <property type="term" value="F:hydrolase activity"/>
    <property type="evidence" value="ECO:0007669"/>
    <property type="project" value="UniProtKB-KW"/>
</dbReference>
<organism evidence="1">
    <name type="scientific">uncultured Caudovirales phage</name>
    <dbReference type="NCBI Taxonomy" id="2100421"/>
    <lineage>
        <taxon>Viruses</taxon>
        <taxon>Duplodnaviria</taxon>
        <taxon>Heunggongvirae</taxon>
        <taxon>Uroviricota</taxon>
        <taxon>Caudoviricetes</taxon>
        <taxon>Peduoviridae</taxon>
        <taxon>Maltschvirus</taxon>
        <taxon>Maltschvirus maltsch</taxon>
    </lineage>
</organism>
<dbReference type="Gene3D" id="3.40.50.1110">
    <property type="entry name" value="SGNH hydrolase"/>
    <property type="match status" value="1"/>
</dbReference>
<dbReference type="InterPro" id="IPR036514">
    <property type="entry name" value="SGNH_hydro_sf"/>
</dbReference>
<proteinExistence type="predicted"/>
<gene>
    <name evidence="1" type="ORF">UFOVP58_203</name>
</gene>
<dbReference type="SUPFAM" id="SSF52266">
    <property type="entry name" value="SGNH hydrolase"/>
    <property type="match status" value="1"/>
</dbReference>
<reference evidence="1" key="1">
    <citation type="submission" date="2020-04" db="EMBL/GenBank/DDBJ databases">
        <authorList>
            <person name="Chiriac C."/>
            <person name="Salcher M."/>
            <person name="Ghai R."/>
            <person name="Kavagutti S V."/>
        </authorList>
    </citation>
    <scope>NUCLEOTIDE SEQUENCE</scope>
</reference>
<dbReference type="EMBL" id="LR796186">
    <property type="protein sequence ID" value="CAB4125696.1"/>
    <property type="molecule type" value="Genomic_DNA"/>
</dbReference>
<accession>A0A6J5KXA0</accession>
<evidence type="ECO:0000313" key="1">
    <source>
        <dbReference type="EMBL" id="CAB4125696.1"/>
    </source>
</evidence>
<sequence length="139" mass="15485">MLECLIIGDSIAVGTKMFMKQCADYAKGGINTSQWNKLYKGKELIAKTLIISLGSNDHKYVNTYDGLFEMRQRVDADRVFWILPSGNLPAGGVKIEDIQKIVIDLAEYYGDTVIPVTRLQADGIHPSWAGYKEIADKAK</sequence>
<protein>
    <submittedName>
        <fullName evidence="1">SGNH_hydrolase domain containing protein</fullName>
    </submittedName>
</protein>